<keyword evidence="3 6" id="KW-0326">Glycosidase</keyword>
<dbReference type="PROSITE" id="PS00653">
    <property type="entry name" value="GLYCOSYL_HYDROL_F1_2"/>
    <property type="match status" value="1"/>
</dbReference>
<dbReference type="Gene3D" id="3.20.20.80">
    <property type="entry name" value="Glycosidases"/>
    <property type="match status" value="1"/>
</dbReference>
<organism evidence="7 8">
    <name type="scientific">Lactiplantibacillus pentosus</name>
    <name type="common">Lactobacillus pentosus</name>
    <dbReference type="NCBI Taxonomy" id="1589"/>
    <lineage>
        <taxon>Bacteria</taxon>
        <taxon>Bacillati</taxon>
        <taxon>Bacillota</taxon>
        <taxon>Bacilli</taxon>
        <taxon>Lactobacillales</taxon>
        <taxon>Lactobacillaceae</taxon>
        <taxon>Lactiplantibacillus</taxon>
    </lineage>
</organism>
<sequence length="478" mass="54451">MTNFPTNFLWGGAIAANQAEGAFAEGGKGPSILDVMAVGTKTQPRKRYPLTEKDVYFPSHDAIDFYHTYKSDIQLFRKMGLKSLRTSINWTRIYPTGEEEEPNEAGLKFYDDLFDELLKNGITPVVTLQHSDTPLFLADKYGGWKNRILVDYFIKFATTVFKRYKDKVHYWITINEINAINFVTWFGAANDSLSLQEKEQASYHLLLASAKAVNVGKKINSDFMIGGMVTDCYSYPYTCKPEDVLLSIEDKHLNIFFADVMARGYYPSYKLKELSRNKITLAKHDSDEVTFKTGKIDFLGFSYYSLHVSSTQKDEILQGNLLQNIVGKTNPYLKKSEWGWQIDPLGLRISLNDFYDRYQIPLFIVENGLGAEDDTTNIKNINDVYRIEYLQQHIKAVSDAINIDGVEVIGYLAWGIIDIISGTTGQMSKRYGLIYVDKDNEGHGTGQRYIKRSFNWYKKVIASNGEDLTLNLKEASKA</sequence>
<name>A0ABD7IW08_LACPE</name>
<evidence type="ECO:0000256" key="6">
    <source>
        <dbReference type="RuleBase" id="RU004468"/>
    </source>
</evidence>
<dbReference type="InterPro" id="IPR018120">
    <property type="entry name" value="Glyco_hydro_1_AS"/>
</dbReference>
<protein>
    <submittedName>
        <fullName evidence="7">Glycosyl hydrolase family protein</fullName>
    </submittedName>
</protein>
<dbReference type="FunFam" id="3.20.20.80:FF:000004">
    <property type="entry name" value="Beta-glucosidase 6-phospho-beta-glucosidase"/>
    <property type="match status" value="1"/>
</dbReference>
<gene>
    <name evidence="7" type="ORF">D6U18_01100</name>
</gene>
<evidence type="ECO:0000256" key="2">
    <source>
        <dbReference type="ARBA" id="ARBA00022801"/>
    </source>
</evidence>
<comment type="similarity">
    <text evidence="1 5">Belongs to the glycosyl hydrolase 1 family.</text>
</comment>
<evidence type="ECO:0000313" key="7">
    <source>
        <dbReference type="EMBL" id="RMW52300.1"/>
    </source>
</evidence>
<evidence type="ECO:0000256" key="1">
    <source>
        <dbReference type="ARBA" id="ARBA00010838"/>
    </source>
</evidence>
<dbReference type="GO" id="GO:0005975">
    <property type="term" value="P:carbohydrate metabolic process"/>
    <property type="evidence" value="ECO:0007669"/>
    <property type="project" value="UniProtKB-ARBA"/>
</dbReference>
<dbReference type="Proteomes" id="UP000276249">
    <property type="component" value="Unassembled WGS sequence"/>
</dbReference>
<dbReference type="EMBL" id="RDCJ01000009">
    <property type="protein sequence ID" value="RMW52300.1"/>
    <property type="molecule type" value="Genomic_DNA"/>
</dbReference>
<dbReference type="PANTHER" id="PTHR10353:SF122">
    <property type="entry name" value="6-PHOSPHO-BETA-GLUCOSIDASE ASCB-RELATED"/>
    <property type="match status" value="1"/>
</dbReference>
<dbReference type="GO" id="GO:0016798">
    <property type="term" value="F:hydrolase activity, acting on glycosyl bonds"/>
    <property type="evidence" value="ECO:0007669"/>
    <property type="project" value="UniProtKB-KW"/>
</dbReference>
<comment type="caution">
    <text evidence="7">The sequence shown here is derived from an EMBL/GenBank/DDBJ whole genome shotgun (WGS) entry which is preliminary data.</text>
</comment>
<feature type="active site" description="Nucleophile" evidence="4">
    <location>
        <position position="366"/>
    </location>
</feature>
<dbReference type="InterPro" id="IPR033132">
    <property type="entry name" value="GH_1_N_CS"/>
</dbReference>
<dbReference type="RefSeq" id="WP_122217482.1">
    <property type="nucleotide sequence ID" value="NZ_RDCJ01000009.1"/>
</dbReference>
<proteinExistence type="inferred from homology"/>
<dbReference type="SUPFAM" id="SSF51445">
    <property type="entry name" value="(Trans)glycosidases"/>
    <property type="match status" value="1"/>
</dbReference>
<dbReference type="Pfam" id="PF00232">
    <property type="entry name" value="Glyco_hydro_1"/>
    <property type="match status" value="1"/>
</dbReference>
<dbReference type="PRINTS" id="PR00131">
    <property type="entry name" value="GLHYDRLASE1"/>
</dbReference>
<dbReference type="PANTHER" id="PTHR10353">
    <property type="entry name" value="GLYCOSYL HYDROLASE"/>
    <property type="match status" value="1"/>
</dbReference>
<keyword evidence="2 6" id="KW-0378">Hydrolase</keyword>
<accession>A0ABD7IW08</accession>
<dbReference type="PROSITE" id="PS00572">
    <property type="entry name" value="GLYCOSYL_HYDROL_F1_1"/>
    <property type="match status" value="1"/>
</dbReference>
<evidence type="ECO:0000256" key="3">
    <source>
        <dbReference type="ARBA" id="ARBA00023295"/>
    </source>
</evidence>
<evidence type="ECO:0000256" key="4">
    <source>
        <dbReference type="PROSITE-ProRule" id="PRU10055"/>
    </source>
</evidence>
<dbReference type="InterPro" id="IPR001360">
    <property type="entry name" value="Glyco_hydro_1"/>
</dbReference>
<dbReference type="AlphaFoldDB" id="A0ABD7IW08"/>
<evidence type="ECO:0000313" key="8">
    <source>
        <dbReference type="Proteomes" id="UP000276249"/>
    </source>
</evidence>
<reference evidence="7 8" key="1">
    <citation type="submission" date="2018-10" db="EMBL/GenBank/DDBJ databases">
        <title>Genome sequences of five Lactobacillus pentosus strains isolated from brines of traditionally fermented spanish-style green table olives and differences between them.</title>
        <authorList>
            <person name="Jimenez Diaz R."/>
        </authorList>
    </citation>
    <scope>NUCLEOTIDE SEQUENCE [LARGE SCALE GENOMIC DNA]</scope>
    <source>
        <strain evidence="7 8">IG10</strain>
    </source>
</reference>
<dbReference type="InterPro" id="IPR017853">
    <property type="entry name" value="GH"/>
</dbReference>
<evidence type="ECO:0000256" key="5">
    <source>
        <dbReference type="RuleBase" id="RU003690"/>
    </source>
</evidence>